<evidence type="ECO:0000313" key="3">
    <source>
        <dbReference type="Proteomes" id="UP001165080"/>
    </source>
</evidence>
<accession>A0A9W6FAC2</accession>
<dbReference type="OrthoDB" id="541263at2759"/>
<comment type="caution">
    <text evidence="2">The sequence shown here is derived from an EMBL/GenBank/DDBJ whole genome shotgun (WGS) entry which is preliminary data.</text>
</comment>
<evidence type="ECO:0000313" key="2">
    <source>
        <dbReference type="EMBL" id="GLC61531.1"/>
    </source>
</evidence>
<proteinExistence type="predicted"/>
<name>A0A9W6FAC2_9CHLO</name>
<sequence>MAKSTRSNAMKKLRTQRREQVEKQTAWIATAEEKRLAALAACMASAPVEPHEAPTTTNHDAMDTADKPTTVRVKKATKPLKGAVMKKGGKKKVSVLAGKNQFYKKGKKGQKGRR</sequence>
<feature type="region of interest" description="Disordered" evidence="1">
    <location>
        <begin position="48"/>
        <end position="114"/>
    </location>
</feature>
<keyword evidence="3" id="KW-1185">Reference proteome</keyword>
<feature type="region of interest" description="Disordered" evidence="1">
    <location>
        <begin position="1"/>
        <end position="22"/>
    </location>
</feature>
<dbReference type="Proteomes" id="UP001165080">
    <property type="component" value="Unassembled WGS sequence"/>
</dbReference>
<feature type="compositionally biased region" description="Basic residues" evidence="1">
    <location>
        <begin position="102"/>
        <end position="114"/>
    </location>
</feature>
<reference evidence="2 3" key="1">
    <citation type="journal article" date="2023" name="Commun. Biol.">
        <title>Reorganization of the ancestral sex-determining regions during the evolution of trioecy in Pleodorina starrii.</title>
        <authorList>
            <person name="Takahashi K."/>
            <person name="Suzuki S."/>
            <person name="Kawai-Toyooka H."/>
            <person name="Yamamoto K."/>
            <person name="Hamaji T."/>
            <person name="Ootsuki R."/>
            <person name="Yamaguchi H."/>
            <person name="Kawachi M."/>
            <person name="Higashiyama T."/>
            <person name="Nozaki H."/>
        </authorList>
    </citation>
    <scope>NUCLEOTIDE SEQUENCE [LARGE SCALE GENOMIC DNA]</scope>
    <source>
        <strain evidence="2 3">NIES-4479</strain>
    </source>
</reference>
<evidence type="ECO:0000256" key="1">
    <source>
        <dbReference type="SAM" id="MobiDB-lite"/>
    </source>
</evidence>
<gene>
    <name evidence="2" type="primary">PLEST010471</name>
    <name evidence="2" type="ORF">PLESTB_001766700</name>
</gene>
<dbReference type="EMBL" id="BRXU01000047">
    <property type="protein sequence ID" value="GLC61531.1"/>
    <property type="molecule type" value="Genomic_DNA"/>
</dbReference>
<dbReference type="AlphaFoldDB" id="A0A9W6FAC2"/>
<protein>
    <submittedName>
        <fullName evidence="2">Uncharacterized protein</fullName>
    </submittedName>
</protein>
<organism evidence="2 3">
    <name type="scientific">Pleodorina starrii</name>
    <dbReference type="NCBI Taxonomy" id="330485"/>
    <lineage>
        <taxon>Eukaryota</taxon>
        <taxon>Viridiplantae</taxon>
        <taxon>Chlorophyta</taxon>
        <taxon>core chlorophytes</taxon>
        <taxon>Chlorophyceae</taxon>
        <taxon>CS clade</taxon>
        <taxon>Chlamydomonadales</taxon>
        <taxon>Volvocaceae</taxon>
        <taxon>Pleodorina</taxon>
    </lineage>
</organism>